<keyword evidence="1" id="KW-0677">Repeat</keyword>
<dbReference type="Gene3D" id="1.25.40.10">
    <property type="entry name" value="Tetratricopeptide repeat domain"/>
    <property type="match status" value="1"/>
</dbReference>
<evidence type="ECO:0000256" key="2">
    <source>
        <dbReference type="ARBA" id="ARBA00022803"/>
    </source>
</evidence>
<dbReference type="OrthoDB" id="7066062at2"/>
<evidence type="ECO:0000313" key="5">
    <source>
        <dbReference type="EMBL" id="ABJ08379.1"/>
    </source>
</evidence>
<dbReference type="PROSITE" id="PS50005">
    <property type="entry name" value="TPR"/>
    <property type="match status" value="2"/>
</dbReference>
<dbReference type="PANTHER" id="PTHR44858:SF1">
    <property type="entry name" value="UDP-N-ACETYLGLUCOSAMINE--PEPTIDE N-ACETYLGLUCOSAMINYLTRANSFERASE SPINDLY-RELATED"/>
    <property type="match status" value="1"/>
</dbReference>
<organism evidence="5">
    <name type="scientific">Rhodopseudomonas palustris (strain BisA53)</name>
    <dbReference type="NCBI Taxonomy" id="316055"/>
    <lineage>
        <taxon>Bacteria</taxon>
        <taxon>Pseudomonadati</taxon>
        <taxon>Pseudomonadota</taxon>
        <taxon>Alphaproteobacteria</taxon>
        <taxon>Hyphomicrobiales</taxon>
        <taxon>Nitrobacteraceae</taxon>
        <taxon>Rhodopseudomonas</taxon>
    </lineage>
</organism>
<reference evidence="5" key="1">
    <citation type="submission" date="2006-09" db="EMBL/GenBank/DDBJ databases">
        <title>Complete sequence of Rhodopseudomonas palustris BisA53.</title>
        <authorList>
            <consortium name="US DOE Joint Genome Institute"/>
            <person name="Copeland A."/>
            <person name="Lucas S."/>
            <person name="Lapidus A."/>
            <person name="Barry K."/>
            <person name="Detter J.C."/>
            <person name="Glavina del Rio T."/>
            <person name="Hammon N."/>
            <person name="Israni S."/>
            <person name="Dalin E."/>
            <person name="Tice H."/>
            <person name="Pitluck S."/>
            <person name="Chain P."/>
            <person name="Malfatti S."/>
            <person name="Shin M."/>
            <person name="Vergez L."/>
            <person name="Schmutz J."/>
            <person name="Larimer F."/>
            <person name="Land M."/>
            <person name="Hauser L."/>
            <person name="Pelletier D.A."/>
            <person name="Kyrpides N."/>
            <person name="Kim E."/>
            <person name="Harwood C.S."/>
            <person name="Oda Y."/>
            <person name="Richardson P."/>
        </authorList>
    </citation>
    <scope>NUCLEOTIDE SEQUENCE [LARGE SCALE GENOMIC DNA]</scope>
    <source>
        <strain evidence="5">BisA53</strain>
    </source>
</reference>
<protein>
    <submittedName>
        <fullName evidence="5">Tetratricopeptide TPR_2 repeat protein</fullName>
    </submittedName>
</protein>
<keyword evidence="4" id="KW-0732">Signal</keyword>
<accession>Q07I55</accession>
<feature type="repeat" description="TPR" evidence="3">
    <location>
        <begin position="105"/>
        <end position="138"/>
    </location>
</feature>
<evidence type="ECO:0000256" key="3">
    <source>
        <dbReference type="PROSITE-ProRule" id="PRU00339"/>
    </source>
</evidence>
<name>Q07I55_RHOP5</name>
<dbReference type="EMBL" id="CP000463">
    <property type="protein sequence ID" value="ABJ08379.1"/>
    <property type="molecule type" value="Genomic_DNA"/>
</dbReference>
<keyword evidence="2 3" id="KW-0802">TPR repeat</keyword>
<dbReference type="PANTHER" id="PTHR44858">
    <property type="entry name" value="TETRATRICOPEPTIDE REPEAT PROTEIN 6"/>
    <property type="match status" value="1"/>
</dbReference>
<dbReference type="InterPro" id="IPR019734">
    <property type="entry name" value="TPR_rpt"/>
</dbReference>
<proteinExistence type="predicted"/>
<feature type="chain" id="PRO_5004165784" evidence="4">
    <location>
        <begin position="25"/>
        <end position="253"/>
    </location>
</feature>
<dbReference type="InterPro" id="IPR011990">
    <property type="entry name" value="TPR-like_helical_dom_sf"/>
</dbReference>
<sequence>MKFARLHRIALAALLVACAASAHATVSEPVEIAPVDPAPCQQAAAANDADAVIAQCDAVIDFDKTAKPDRLAALLARAEAYQSKQQFDRALADYDAALRLDTTQANLFNARGELRRRQGDRPGALSDFAAALKLDPQHAPARRNRVSLTREVERIGAQLALRGKPSFDCARARLKVEKAICADPELADLDREVAGAFDRVLRDAVRAKINVKQLRRSHAVYLARRAASFGRPGYDLRAAMKARIRELLGVGGD</sequence>
<dbReference type="eggNOG" id="COG0457">
    <property type="taxonomic scope" value="Bacteria"/>
</dbReference>
<evidence type="ECO:0000256" key="4">
    <source>
        <dbReference type="SAM" id="SignalP"/>
    </source>
</evidence>
<dbReference type="STRING" id="316055.RPE_4456"/>
<dbReference type="AlphaFoldDB" id="Q07I55"/>
<feature type="repeat" description="TPR" evidence="3">
    <location>
        <begin position="71"/>
        <end position="104"/>
    </location>
</feature>
<dbReference type="HOGENOM" id="CLU_1084488_0_0_5"/>
<evidence type="ECO:0000256" key="1">
    <source>
        <dbReference type="ARBA" id="ARBA00022737"/>
    </source>
</evidence>
<dbReference type="SUPFAM" id="SSF48452">
    <property type="entry name" value="TPR-like"/>
    <property type="match status" value="1"/>
</dbReference>
<dbReference type="SMART" id="SM00028">
    <property type="entry name" value="TPR"/>
    <property type="match status" value="2"/>
</dbReference>
<feature type="signal peptide" evidence="4">
    <location>
        <begin position="1"/>
        <end position="24"/>
    </location>
</feature>
<dbReference type="InterPro" id="IPR050498">
    <property type="entry name" value="Ycf3"/>
</dbReference>
<dbReference type="KEGG" id="rpe:RPE_4456"/>
<gene>
    <name evidence="5" type="ordered locus">RPE_4456</name>
</gene>